<dbReference type="SUPFAM" id="SSF49879">
    <property type="entry name" value="SMAD/FHA domain"/>
    <property type="match status" value="1"/>
</dbReference>
<feature type="domain" description="Kinesin motor" evidence="7">
    <location>
        <begin position="1"/>
        <end position="107"/>
    </location>
</feature>
<evidence type="ECO:0000256" key="1">
    <source>
        <dbReference type="ARBA" id="ARBA00022741"/>
    </source>
</evidence>
<dbReference type="PANTHER" id="PTHR47117">
    <property type="entry name" value="STAR-RELATED LIPID TRANSFER PROTEIN 9"/>
    <property type="match status" value="1"/>
</dbReference>
<name>A0A8J5JSZ2_HOMAM</name>
<evidence type="ECO:0000256" key="4">
    <source>
        <dbReference type="ARBA" id="ARBA00023175"/>
    </source>
</evidence>
<dbReference type="SUPFAM" id="SSF52540">
    <property type="entry name" value="P-loop containing nucleoside triphosphate hydrolases"/>
    <property type="match status" value="1"/>
</dbReference>
<dbReference type="SMART" id="SM00129">
    <property type="entry name" value="KISc"/>
    <property type="match status" value="1"/>
</dbReference>
<evidence type="ECO:0000313" key="8">
    <source>
        <dbReference type="EMBL" id="KAG7163575.1"/>
    </source>
</evidence>
<feature type="non-terminal residue" evidence="8">
    <location>
        <position position="1"/>
    </location>
</feature>
<dbReference type="Gene3D" id="2.60.200.20">
    <property type="match status" value="1"/>
</dbReference>
<dbReference type="Proteomes" id="UP000747542">
    <property type="component" value="Unassembled WGS sequence"/>
</dbReference>
<sequence>ERGAAIGSTIAGSLLGSNLSLNSTSSRPTYAHSHSTTAMTEGMPAHSQRRSSRLPFIPYRDSVLTWLLKDTLGGNAKTLMIATVSPSSTSFAESVSTLRYATRARCIVNMPVVNLDTGTATIRSLKREVAALRRLLCDAKPSIMKPLGTSKTTLLDIISHASTSDLTRDWIEHLHKEQSKDHKRVRRKSAPVGRSSSIKHGLNRSTSSISSTEAVQSSCGPRDIIVETELPYLLNTLDDTHSSSIIIYHIQNGASVVGCGDNADIYVVGSGVSSSHCSLIHARGAVTL</sequence>
<keyword evidence="3" id="KW-0175">Coiled coil</keyword>
<dbReference type="EMBL" id="JAHLQT010026447">
    <property type="protein sequence ID" value="KAG7163575.1"/>
    <property type="molecule type" value="Genomic_DNA"/>
</dbReference>
<feature type="non-terminal residue" evidence="8">
    <location>
        <position position="288"/>
    </location>
</feature>
<dbReference type="InterPro" id="IPR001752">
    <property type="entry name" value="Kinesin_motor_dom"/>
</dbReference>
<dbReference type="GO" id="GO:0007018">
    <property type="term" value="P:microtubule-based movement"/>
    <property type="evidence" value="ECO:0007669"/>
    <property type="project" value="InterPro"/>
</dbReference>
<comment type="caution">
    <text evidence="5">Lacks conserved residue(s) required for the propagation of feature annotation.</text>
</comment>
<evidence type="ECO:0000259" key="7">
    <source>
        <dbReference type="PROSITE" id="PS50067"/>
    </source>
</evidence>
<dbReference type="InterPro" id="IPR027417">
    <property type="entry name" value="P-loop_NTPase"/>
</dbReference>
<feature type="compositionally biased region" description="Polar residues" evidence="6">
    <location>
        <begin position="194"/>
        <end position="213"/>
    </location>
</feature>
<dbReference type="PANTHER" id="PTHR47117:SF6">
    <property type="entry name" value="KINESIN-LIKE PROTEIN KIF16B"/>
    <property type="match status" value="1"/>
</dbReference>
<gene>
    <name evidence="8" type="primary">Stard9-L1</name>
    <name evidence="8" type="ORF">Hamer_G002779</name>
</gene>
<dbReference type="Pfam" id="PF00225">
    <property type="entry name" value="Kinesin"/>
    <property type="match status" value="1"/>
</dbReference>
<dbReference type="InterPro" id="IPR008984">
    <property type="entry name" value="SMAD_FHA_dom_sf"/>
</dbReference>
<dbReference type="PROSITE" id="PS50067">
    <property type="entry name" value="KINESIN_MOTOR_2"/>
    <property type="match status" value="1"/>
</dbReference>
<protein>
    <submittedName>
        <fullName evidence="8">StAR-related lipid transfer protein 9-like 1</fullName>
    </submittedName>
</protein>
<dbReference type="AlphaFoldDB" id="A0A8J5JSZ2"/>
<comment type="caution">
    <text evidence="8">The sequence shown here is derived from an EMBL/GenBank/DDBJ whole genome shotgun (WGS) entry which is preliminary data.</text>
</comment>
<feature type="region of interest" description="Disordered" evidence="6">
    <location>
        <begin position="24"/>
        <end position="50"/>
    </location>
</feature>
<keyword evidence="2" id="KW-0067">ATP-binding</keyword>
<dbReference type="GO" id="GO:0003777">
    <property type="term" value="F:microtubule motor activity"/>
    <property type="evidence" value="ECO:0007669"/>
    <property type="project" value="InterPro"/>
</dbReference>
<dbReference type="GO" id="GO:0005524">
    <property type="term" value="F:ATP binding"/>
    <property type="evidence" value="ECO:0007669"/>
    <property type="project" value="UniProtKB-KW"/>
</dbReference>
<proteinExistence type="inferred from homology"/>
<keyword evidence="9" id="KW-1185">Reference proteome</keyword>
<accession>A0A8J5JSZ2</accession>
<dbReference type="InterPro" id="IPR036961">
    <property type="entry name" value="Kinesin_motor_dom_sf"/>
</dbReference>
<evidence type="ECO:0000256" key="5">
    <source>
        <dbReference type="PROSITE-ProRule" id="PRU00283"/>
    </source>
</evidence>
<comment type="similarity">
    <text evidence="5">Belongs to the TRAFAC class myosin-kinesin ATPase superfamily. Kinesin family.</text>
</comment>
<evidence type="ECO:0000256" key="3">
    <source>
        <dbReference type="ARBA" id="ARBA00023054"/>
    </source>
</evidence>
<evidence type="ECO:0000313" key="9">
    <source>
        <dbReference type="Proteomes" id="UP000747542"/>
    </source>
</evidence>
<organism evidence="8 9">
    <name type="scientific">Homarus americanus</name>
    <name type="common">American lobster</name>
    <dbReference type="NCBI Taxonomy" id="6706"/>
    <lineage>
        <taxon>Eukaryota</taxon>
        <taxon>Metazoa</taxon>
        <taxon>Ecdysozoa</taxon>
        <taxon>Arthropoda</taxon>
        <taxon>Crustacea</taxon>
        <taxon>Multicrustacea</taxon>
        <taxon>Malacostraca</taxon>
        <taxon>Eumalacostraca</taxon>
        <taxon>Eucarida</taxon>
        <taxon>Decapoda</taxon>
        <taxon>Pleocyemata</taxon>
        <taxon>Astacidea</taxon>
        <taxon>Nephropoidea</taxon>
        <taxon>Nephropidae</taxon>
        <taxon>Homarus</taxon>
    </lineage>
</organism>
<keyword evidence="4" id="KW-0505">Motor protein</keyword>
<dbReference type="GO" id="GO:0008017">
    <property type="term" value="F:microtubule binding"/>
    <property type="evidence" value="ECO:0007669"/>
    <property type="project" value="InterPro"/>
</dbReference>
<feature type="region of interest" description="Disordered" evidence="6">
    <location>
        <begin position="177"/>
        <end position="213"/>
    </location>
</feature>
<reference evidence="8" key="1">
    <citation type="journal article" date="2021" name="Sci. Adv.">
        <title>The American lobster genome reveals insights on longevity, neural, and immune adaptations.</title>
        <authorList>
            <person name="Polinski J.M."/>
            <person name="Zimin A.V."/>
            <person name="Clark K.F."/>
            <person name="Kohn A.B."/>
            <person name="Sadowski N."/>
            <person name="Timp W."/>
            <person name="Ptitsyn A."/>
            <person name="Khanna P."/>
            <person name="Romanova D.Y."/>
            <person name="Williams P."/>
            <person name="Greenwood S.J."/>
            <person name="Moroz L.L."/>
            <person name="Walt D.R."/>
            <person name="Bodnar A.G."/>
        </authorList>
    </citation>
    <scope>NUCLEOTIDE SEQUENCE</scope>
    <source>
        <strain evidence="8">GMGI-L3</strain>
    </source>
</reference>
<evidence type="ECO:0000256" key="6">
    <source>
        <dbReference type="SAM" id="MobiDB-lite"/>
    </source>
</evidence>
<dbReference type="Gene3D" id="3.40.850.10">
    <property type="entry name" value="Kinesin motor domain"/>
    <property type="match status" value="1"/>
</dbReference>
<keyword evidence="1" id="KW-0547">Nucleotide-binding</keyword>
<evidence type="ECO:0000256" key="2">
    <source>
        <dbReference type="ARBA" id="ARBA00022840"/>
    </source>
</evidence>